<sequence>MGTGQAAHDAAASTTLRRFAAVGLVGYGLLHLAVAWLALQLAWRETGTTGTGGNRGPGRETTADPSGALSVLAGSPSGTVALWVLVAGLAGLALWQAAEVLRHHRSVPPPGRARWSALARMVRTVATAAVYGYLAVLAARATVTGGQQRDEEQSAVRGVLGWPGGQLLVVAVAVVVAGVGAHLAQKGVRAAFGDELDLAPFSPRLRRLIQVLCQAGFVTKGVALLLVGGVVGWAAATFDPEQANGLDGALRTIADAPYGRWLLSAIAAGTALFSVYCFARARHPVG</sequence>
<protein>
    <submittedName>
        <fullName evidence="4">Uncharacterized protein DUF1206</fullName>
    </submittedName>
</protein>
<organism evidence="4 5">
    <name type="scientific">Modestobacter roseus</name>
    <dbReference type="NCBI Taxonomy" id="1181884"/>
    <lineage>
        <taxon>Bacteria</taxon>
        <taxon>Bacillati</taxon>
        <taxon>Actinomycetota</taxon>
        <taxon>Actinomycetes</taxon>
        <taxon>Geodermatophilales</taxon>
        <taxon>Geodermatophilaceae</taxon>
        <taxon>Modestobacter</taxon>
    </lineage>
</organism>
<keyword evidence="2" id="KW-0812">Transmembrane</keyword>
<feature type="transmembrane region" description="Helical" evidence="2">
    <location>
        <begin position="122"/>
        <end position="143"/>
    </location>
</feature>
<accession>A0A562IRR3</accession>
<evidence type="ECO:0000256" key="1">
    <source>
        <dbReference type="SAM" id="MobiDB-lite"/>
    </source>
</evidence>
<comment type="caution">
    <text evidence="4">The sequence shown here is derived from an EMBL/GenBank/DDBJ whole genome shotgun (WGS) entry which is preliminary data.</text>
</comment>
<feature type="domain" description="DUF1206" evidence="3">
    <location>
        <begin position="22"/>
        <end position="100"/>
    </location>
</feature>
<feature type="domain" description="DUF1206" evidence="3">
    <location>
        <begin position="125"/>
        <end position="188"/>
    </location>
</feature>
<reference evidence="4 5" key="1">
    <citation type="submission" date="2019-07" db="EMBL/GenBank/DDBJ databases">
        <title>R&amp;d 2014.</title>
        <authorList>
            <person name="Klenk H.-P."/>
        </authorList>
    </citation>
    <scope>NUCLEOTIDE SEQUENCE [LARGE SCALE GENOMIC DNA]</scope>
    <source>
        <strain evidence="4 5">DSM 45764</strain>
    </source>
</reference>
<feature type="transmembrane region" description="Helical" evidence="2">
    <location>
        <begin position="211"/>
        <end position="238"/>
    </location>
</feature>
<feature type="domain" description="DUF1206" evidence="3">
    <location>
        <begin position="215"/>
        <end position="282"/>
    </location>
</feature>
<feature type="transmembrane region" description="Helical" evidence="2">
    <location>
        <begin position="163"/>
        <end position="184"/>
    </location>
</feature>
<keyword evidence="2" id="KW-0472">Membrane</keyword>
<evidence type="ECO:0000313" key="5">
    <source>
        <dbReference type="Proteomes" id="UP000321490"/>
    </source>
</evidence>
<dbReference type="Pfam" id="PF06724">
    <property type="entry name" value="DUF1206"/>
    <property type="match status" value="3"/>
</dbReference>
<evidence type="ECO:0000256" key="2">
    <source>
        <dbReference type="SAM" id="Phobius"/>
    </source>
</evidence>
<dbReference type="OrthoDB" id="5191391at2"/>
<dbReference type="InterPro" id="IPR009597">
    <property type="entry name" value="DUF1206"/>
</dbReference>
<feature type="transmembrane region" description="Helical" evidence="2">
    <location>
        <begin position="258"/>
        <end position="279"/>
    </location>
</feature>
<dbReference type="AlphaFoldDB" id="A0A562IRR3"/>
<dbReference type="Proteomes" id="UP000321490">
    <property type="component" value="Unassembled WGS sequence"/>
</dbReference>
<feature type="transmembrane region" description="Helical" evidence="2">
    <location>
        <begin position="80"/>
        <end position="101"/>
    </location>
</feature>
<proteinExistence type="predicted"/>
<keyword evidence="2" id="KW-1133">Transmembrane helix</keyword>
<evidence type="ECO:0000259" key="3">
    <source>
        <dbReference type="Pfam" id="PF06724"/>
    </source>
</evidence>
<dbReference type="RefSeq" id="WP_153357803.1">
    <property type="nucleotide sequence ID" value="NZ_ML762481.1"/>
</dbReference>
<feature type="region of interest" description="Disordered" evidence="1">
    <location>
        <begin position="48"/>
        <end position="67"/>
    </location>
</feature>
<keyword evidence="5" id="KW-1185">Reference proteome</keyword>
<name>A0A562IRR3_9ACTN</name>
<feature type="transmembrane region" description="Helical" evidence="2">
    <location>
        <begin position="19"/>
        <end position="39"/>
    </location>
</feature>
<dbReference type="EMBL" id="VLKF01000001">
    <property type="protein sequence ID" value="TWH73701.1"/>
    <property type="molecule type" value="Genomic_DNA"/>
</dbReference>
<gene>
    <name evidence="4" type="ORF">JD78_02225</name>
</gene>
<evidence type="ECO:0000313" key="4">
    <source>
        <dbReference type="EMBL" id="TWH73701.1"/>
    </source>
</evidence>